<dbReference type="SUPFAM" id="SSF50978">
    <property type="entry name" value="WD40 repeat-like"/>
    <property type="match status" value="1"/>
</dbReference>
<evidence type="ECO:0000256" key="1">
    <source>
        <dbReference type="ARBA" id="ARBA00022741"/>
    </source>
</evidence>
<evidence type="ECO:0000256" key="2">
    <source>
        <dbReference type="ARBA" id="ARBA00022840"/>
    </source>
</evidence>
<feature type="region of interest" description="Disordered" evidence="3">
    <location>
        <begin position="899"/>
        <end position="996"/>
    </location>
</feature>
<dbReference type="InterPro" id="IPR036322">
    <property type="entry name" value="WD40_repeat_dom_sf"/>
</dbReference>
<protein>
    <recommendedName>
        <fullName evidence="4">Protein kinase domain-containing protein</fullName>
    </recommendedName>
</protein>
<sequence length="996" mass="107287">MADRTSLEAQAALSNSTRSSLDWGQVGADLAGAQNFSIQPARVQLHSSQDCIRVTCVLALAPISPDCLSQVWVAEQHGPGTSLVSVHHPPAGKTAHINTHAYVTCMDACINGKVWMGHADGSVSMVSRETCKLMCPTLDVFDCPVTTISVDVHGAAWVSSQHGTITILEASSLRKSAGSAVLTLAVRYQLTMAGAVQTAGSEDCVGCLNADSTYVHGGPVTAIQMYNYRCWTAGGSSDKCSIMEWNLRGDPKATLDVSDAGSTTSMTVLPQGAIQPHGRVQPATGPCWSVSFLEPLKLWCAAYDNGKVLVQDISALTHMTDRTSKSFMRLKAHPLGLTAADACHQLLVTAGKDGNVILWSMGDLVMNDAERASLLEGGGSLPADITGSISALRKDLLSNYFTPNNSRTALQAVRRALDRQSTPFNGWLEDSGIAKARRSDESWRLGRAGGRHKHKVPAHAPPASDGQAMDLLTELMRLMRPASSHGLSSEAPASPRSRRSSAEDAERHAPRYSSESSDRGTRTAIPLSSADSLPGQEEESRSAGRITSDSVHDMMSTRRSTDIPDENEPWSLARTMSTHGHLKWLLSMDQLIIVRKVAQGSTGEVYLARYQETDVAVKALRGLEELSRLVKMAPESMRSDPYALNSWLANSGSLQQSGSMPIMQSLEREVDILASIRHPNVVLFMGMVLDPPLIVSEWCSRGSVLDILSKAAKNPRLAAQLTWQRRLCMALDAAKGVYQLHKHDPQIIHADLKSPNLVVDANWRVKVTDFNLSRVVGDREYSATMVANNPRWQAPEVVKSQQFSEQSDVFSFAVVLWELHTMQLPWGNMNPFQIMTALEKGQRLDLPDPTPAEIAAGEGPIVTALTGLIAQCWAEDPQQRPSFPAIIALLRTSLDTCRTTMQPQTPRPHRSHGGAHGGPHGAHGSHGGHGHAPRHTTAAAAAAAFAGASALTPSLSPSPQSQQSQRTLTPRTSIASTVQQSPFATVTEGEAYSEPS</sequence>
<dbReference type="SMART" id="SM00220">
    <property type="entry name" value="S_TKc"/>
    <property type="match status" value="1"/>
</dbReference>
<keyword evidence="2" id="KW-0067">ATP-binding</keyword>
<feature type="region of interest" description="Disordered" evidence="3">
    <location>
        <begin position="482"/>
        <end position="568"/>
    </location>
</feature>
<dbReference type="InterPro" id="IPR001245">
    <property type="entry name" value="Ser-Thr/Tyr_kinase_cat_dom"/>
</dbReference>
<dbReference type="AlphaFoldDB" id="A0AAW1PFY6"/>
<keyword evidence="1" id="KW-0547">Nucleotide-binding</keyword>
<dbReference type="Proteomes" id="UP001465755">
    <property type="component" value="Unassembled WGS sequence"/>
</dbReference>
<dbReference type="GO" id="GO:0005524">
    <property type="term" value="F:ATP binding"/>
    <property type="evidence" value="ECO:0007669"/>
    <property type="project" value="UniProtKB-KW"/>
</dbReference>
<evidence type="ECO:0000313" key="6">
    <source>
        <dbReference type="Proteomes" id="UP001465755"/>
    </source>
</evidence>
<dbReference type="PROSITE" id="PS00108">
    <property type="entry name" value="PROTEIN_KINASE_ST"/>
    <property type="match status" value="1"/>
</dbReference>
<reference evidence="5 6" key="1">
    <citation type="journal article" date="2024" name="Nat. Commun.">
        <title>Phylogenomics reveals the evolutionary origins of lichenization in chlorophyte algae.</title>
        <authorList>
            <person name="Puginier C."/>
            <person name="Libourel C."/>
            <person name="Otte J."/>
            <person name="Skaloud P."/>
            <person name="Haon M."/>
            <person name="Grisel S."/>
            <person name="Petersen M."/>
            <person name="Berrin J.G."/>
            <person name="Delaux P.M."/>
            <person name="Dal Grande F."/>
            <person name="Keller J."/>
        </authorList>
    </citation>
    <scope>NUCLEOTIDE SEQUENCE [LARGE SCALE GENOMIC DNA]</scope>
    <source>
        <strain evidence="5 6">SAG 2036</strain>
    </source>
</reference>
<dbReference type="PANTHER" id="PTHR44329">
    <property type="entry name" value="SERINE/THREONINE-PROTEIN KINASE TNNI3K-RELATED"/>
    <property type="match status" value="1"/>
</dbReference>
<dbReference type="CDD" id="cd13999">
    <property type="entry name" value="STKc_MAP3K-like"/>
    <property type="match status" value="1"/>
</dbReference>
<accession>A0AAW1PFY6</accession>
<dbReference type="InterPro" id="IPR000719">
    <property type="entry name" value="Prot_kinase_dom"/>
</dbReference>
<dbReference type="EMBL" id="JALJOQ010000007">
    <property type="protein sequence ID" value="KAK9812411.1"/>
    <property type="molecule type" value="Genomic_DNA"/>
</dbReference>
<comment type="caution">
    <text evidence="5">The sequence shown here is derived from an EMBL/GenBank/DDBJ whole genome shotgun (WGS) entry which is preliminary data.</text>
</comment>
<dbReference type="Gene3D" id="1.10.510.10">
    <property type="entry name" value="Transferase(Phosphotransferase) domain 1"/>
    <property type="match status" value="1"/>
</dbReference>
<dbReference type="InterPro" id="IPR011009">
    <property type="entry name" value="Kinase-like_dom_sf"/>
</dbReference>
<feature type="compositionally biased region" description="Gly residues" evidence="3">
    <location>
        <begin position="914"/>
        <end position="925"/>
    </location>
</feature>
<dbReference type="Gene3D" id="3.30.200.20">
    <property type="entry name" value="Phosphorylase Kinase, domain 1"/>
    <property type="match status" value="1"/>
</dbReference>
<dbReference type="Gene3D" id="2.130.10.10">
    <property type="entry name" value="YVTN repeat-like/Quinoprotein amine dehydrogenase"/>
    <property type="match status" value="1"/>
</dbReference>
<dbReference type="GO" id="GO:0004674">
    <property type="term" value="F:protein serine/threonine kinase activity"/>
    <property type="evidence" value="ECO:0007669"/>
    <property type="project" value="TreeGrafter"/>
</dbReference>
<dbReference type="InterPro" id="IPR001680">
    <property type="entry name" value="WD40_rpt"/>
</dbReference>
<feature type="compositionally biased region" description="Basic and acidic residues" evidence="3">
    <location>
        <begin position="550"/>
        <end position="562"/>
    </location>
</feature>
<dbReference type="PROSITE" id="PS50011">
    <property type="entry name" value="PROTEIN_KINASE_DOM"/>
    <property type="match status" value="1"/>
</dbReference>
<dbReference type="InterPro" id="IPR015943">
    <property type="entry name" value="WD40/YVTN_repeat-like_dom_sf"/>
</dbReference>
<feature type="region of interest" description="Disordered" evidence="3">
    <location>
        <begin position="438"/>
        <end position="466"/>
    </location>
</feature>
<proteinExistence type="predicted"/>
<feature type="compositionally biased region" description="Basic and acidic residues" evidence="3">
    <location>
        <begin position="500"/>
        <end position="509"/>
    </location>
</feature>
<dbReference type="InterPro" id="IPR051681">
    <property type="entry name" value="Ser/Thr_Kinases-Pseudokinases"/>
</dbReference>
<feature type="compositionally biased region" description="Polar residues" evidence="3">
    <location>
        <begin position="974"/>
        <end position="984"/>
    </location>
</feature>
<dbReference type="Pfam" id="PF07714">
    <property type="entry name" value="PK_Tyr_Ser-Thr"/>
    <property type="match status" value="1"/>
</dbReference>
<feature type="domain" description="Protein kinase" evidence="4">
    <location>
        <begin position="591"/>
        <end position="894"/>
    </location>
</feature>
<dbReference type="PANTHER" id="PTHR44329:SF298">
    <property type="entry name" value="MIXED LINEAGE KINASE DOMAIN-LIKE PROTEIN"/>
    <property type="match status" value="1"/>
</dbReference>
<dbReference type="SMART" id="SM00320">
    <property type="entry name" value="WD40"/>
    <property type="match status" value="3"/>
</dbReference>
<feature type="compositionally biased region" description="Low complexity" evidence="3">
    <location>
        <begin position="935"/>
        <end position="973"/>
    </location>
</feature>
<evidence type="ECO:0000259" key="4">
    <source>
        <dbReference type="PROSITE" id="PS50011"/>
    </source>
</evidence>
<evidence type="ECO:0000256" key="3">
    <source>
        <dbReference type="SAM" id="MobiDB-lite"/>
    </source>
</evidence>
<name>A0AAW1PFY6_9CHLO</name>
<keyword evidence="6" id="KW-1185">Reference proteome</keyword>
<organism evidence="5 6">
    <name type="scientific">Symbiochloris irregularis</name>
    <dbReference type="NCBI Taxonomy" id="706552"/>
    <lineage>
        <taxon>Eukaryota</taxon>
        <taxon>Viridiplantae</taxon>
        <taxon>Chlorophyta</taxon>
        <taxon>core chlorophytes</taxon>
        <taxon>Trebouxiophyceae</taxon>
        <taxon>Trebouxiales</taxon>
        <taxon>Trebouxiaceae</taxon>
        <taxon>Symbiochloris</taxon>
    </lineage>
</organism>
<dbReference type="InterPro" id="IPR008271">
    <property type="entry name" value="Ser/Thr_kinase_AS"/>
</dbReference>
<dbReference type="SUPFAM" id="SSF56112">
    <property type="entry name" value="Protein kinase-like (PK-like)"/>
    <property type="match status" value="1"/>
</dbReference>
<gene>
    <name evidence="5" type="ORF">WJX73_008775</name>
</gene>
<evidence type="ECO:0000313" key="5">
    <source>
        <dbReference type="EMBL" id="KAK9812411.1"/>
    </source>
</evidence>